<accession>A0A6G0SVE4</accession>
<protein>
    <submittedName>
        <fullName evidence="1">Uncharacterized protein</fullName>
    </submittedName>
</protein>
<dbReference type="Proteomes" id="UP000475862">
    <property type="component" value="Unassembled WGS sequence"/>
</dbReference>
<reference evidence="1 2" key="1">
    <citation type="submission" date="2019-08" db="EMBL/GenBank/DDBJ databases">
        <title>The genome of the soybean aphid Biotype 1, its phylome, world population structure and adaptation to the North American continent.</title>
        <authorList>
            <person name="Giordano R."/>
            <person name="Donthu R.K."/>
            <person name="Hernandez A.G."/>
            <person name="Wright C.L."/>
            <person name="Zimin A.V."/>
        </authorList>
    </citation>
    <scope>NUCLEOTIDE SEQUENCE [LARGE SCALE GENOMIC DNA]</scope>
    <source>
        <tissue evidence="1">Whole aphids</tissue>
    </source>
</reference>
<proteinExistence type="predicted"/>
<keyword evidence="2" id="KW-1185">Reference proteome</keyword>
<name>A0A6G0SVE4_APHGL</name>
<dbReference type="AlphaFoldDB" id="A0A6G0SVE4"/>
<evidence type="ECO:0000313" key="2">
    <source>
        <dbReference type="Proteomes" id="UP000475862"/>
    </source>
</evidence>
<sequence>MSSQSQFLSSIIKSNLLFMFLIFSSRNDSFEIRSLKSQISSTGFWTVKTFGGKHCNRLCKIICKTRPHKDQTMICFLSVSTWKSLKKLRSNPHSLLIAKRYFLTVFIQGSGIFTPQQTLTFTNPLLVVTSQNQFMGSEIELSSFINLIINYPKLNRNIYFIEYEGWGAGSGPRAVGWRPLDLVENTASLWLETKGYYLPDVILKFNYNFMPHKNLVGGTESSSSHVISQVQKCITILYWIKDVVNVVIQTDDFIENNKLAVANNDRNENLSGFRLFVVSCLHKAEPSNINSQ</sequence>
<comment type="caution">
    <text evidence="1">The sequence shown here is derived from an EMBL/GenBank/DDBJ whole genome shotgun (WGS) entry which is preliminary data.</text>
</comment>
<gene>
    <name evidence="1" type="ORF">AGLY_017258</name>
</gene>
<evidence type="ECO:0000313" key="1">
    <source>
        <dbReference type="EMBL" id="KAE9522346.1"/>
    </source>
</evidence>
<dbReference type="EMBL" id="VYZN01001301">
    <property type="protein sequence ID" value="KAE9522346.1"/>
    <property type="molecule type" value="Genomic_DNA"/>
</dbReference>
<organism evidence="1 2">
    <name type="scientific">Aphis glycines</name>
    <name type="common">Soybean aphid</name>
    <dbReference type="NCBI Taxonomy" id="307491"/>
    <lineage>
        <taxon>Eukaryota</taxon>
        <taxon>Metazoa</taxon>
        <taxon>Ecdysozoa</taxon>
        <taxon>Arthropoda</taxon>
        <taxon>Hexapoda</taxon>
        <taxon>Insecta</taxon>
        <taxon>Pterygota</taxon>
        <taxon>Neoptera</taxon>
        <taxon>Paraneoptera</taxon>
        <taxon>Hemiptera</taxon>
        <taxon>Sternorrhyncha</taxon>
        <taxon>Aphidomorpha</taxon>
        <taxon>Aphidoidea</taxon>
        <taxon>Aphididae</taxon>
        <taxon>Aphidini</taxon>
        <taxon>Aphis</taxon>
        <taxon>Aphis</taxon>
    </lineage>
</organism>